<reference evidence="2 3" key="1">
    <citation type="journal article" date="2016" name="Nat. Commun.">
        <title>Thousands of microbial genomes shed light on interconnected biogeochemical processes in an aquifer system.</title>
        <authorList>
            <person name="Anantharaman K."/>
            <person name="Brown C.T."/>
            <person name="Hug L.A."/>
            <person name="Sharon I."/>
            <person name="Castelle C.J."/>
            <person name="Probst A.J."/>
            <person name="Thomas B.C."/>
            <person name="Singh A."/>
            <person name="Wilkins M.J."/>
            <person name="Karaoz U."/>
            <person name="Brodie E.L."/>
            <person name="Williams K.H."/>
            <person name="Hubbard S.S."/>
            <person name="Banfield J.F."/>
        </authorList>
    </citation>
    <scope>NUCLEOTIDE SEQUENCE [LARGE SCALE GENOMIC DNA]</scope>
</reference>
<evidence type="ECO:0000256" key="1">
    <source>
        <dbReference type="SAM" id="Phobius"/>
    </source>
</evidence>
<dbReference type="AlphaFoldDB" id="A0A1F6BQL0"/>
<evidence type="ECO:0000313" key="3">
    <source>
        <dbReference type="Proteomes" id="UP000179324"/>
    </source>
</evidence>
<evidence type="ECO:0008006" key="4">
    <source>
        <dbReference type="Google" id="ProtNLM"/>
    </source>
</evidence>
<dbReference type="Proteomes" id="UP000179324">
    <property type="component" value="Unassembled WGS sequence"/>
</dbReference>
<feature type="transmembrane region" description="Helical" evidence="1">
    <location>
        <begin position="45"/>
        <end position="63"/>
    </location>
</feature>
<protein>
    <recommendedName>
        <fullName evidence="4">AtpZ/AtpI family protein</fullName>
    </recommendedName>
</protein>
<gene>
    <name evidence="2" type="ORF">A2127_02635</name>
</gene>
<evidence type="ECO:0000313" key="2">
    <source>
        <dbReference type="EMBL" id="OGG39052.1"/>
    </source>
</evidence>
<feature type="transmembrane region" description="Helical" evidence="1">
    <location>
        <begin position="12"/>
        <end position="33"/>
    </location>
</feature>
<name>A0A1F6BQL0_9BACT</name>
<dbReference type="Pfam" id="PF09527">
    <property type="entry name" value="ATPase_gene1"/>
    <property type="match status" value="1"/>
</dbReference>
<organism evidence="2 3">
    <name type="scientific">Candidatus Jorgensenbacteria bacterium GWC1_48_12</name>
    <dbReference type="NCBI Taxonomy" id="1798469"/>
    <lineage>
        <taxon>Bacteria</taxon>
        <taxon>Candidatus Joergenseniibacteriota</taxon>
    </lineage>
</organism>
<dbReference type="EMBL" id="MFKI01000019">
    <property type="protein sequence ID" value="OGG39052.1"/>
    <property type="molecule type" value="Genomic_DNA"/>
</dbReference>
<keyword evidence="1" id="KW-0812">Transmembrane</keyword>
<keyword evidence="1" id="KW-1133">Transmembrane helix</keyword>
<comment type="caution">
    <text evidence="2">The sequence shown here is derived from an EMBL/GenBank/DDBJ whole genome shotgun (WGS) entry which is preliminary data.</text>
</comment>
<sequence>MTEPEKTHFAPLALAWELGYTIAIPLVALALGGRFLDKSFDTSPIFLLIGIFVSIFISSFLIYRKTKKILSQF</sequence>
<keyword evidence="1" id="KW-0472">Membrane</keyword>
<dbReference type="InterPro" id="IPR032820">
    <property type="entry name" value="ATPase_put"/>
</dbReference>
<accession>A0A1F6BQL0</accession>
<proteinExistence type="predicted"/>